<feature type="transmembrane region" description="Helical" evidence="7">
    <location>
        <begin position="125"/>
        <end position="148"/>
    </location>
</feature>
<evidence type="ECO:0000313" key="8">
    <source>
        <dbReference type="EMBL" id="SUI59967.1"/>
    </source>
</evidence>
<dbReference type="EMBL" id="UGYO01000001">
    <property type="protein sequence ID" value="SUI59967.1"/>
    <property type="molecule type" value="Genomic_DNA"/>
</dbReference>
<evidence type="ECO:0000256" key="5">
    <source>
        <dbReference type="ARBA" id="ARBA00023136"/>
    </source>
</evidence>
<evidence type="ECO:0000313" key="9">
    <source>
        <dbReference type="Proteomes" id="UP000254069"/>
    </source>
</evidence>
<keyword evidence="9" id="KW-1185">Reference proteome</keyword>
<comment type="subcellular location">
    <subcellularLocation>
        <location evidence="1">Membrane</location>
        <topology evidence="1">Multi-pass membrane protein</topology>
    </subcellularLocation>
</comment>
<feature type="transmembrane region" description="Helical" evidence="7">
    <location>
        <begin position="45"/>
        <end position="61"/>
    </location>
</feature>
<feature type="transmembrane region" description="Helical" evidence="7">
    <location>
        <begin position="68"/>
        <end position="87"/>
    </location>
</feature>
<protein>
    <submittedName>
        <fullName evidence="8">ABC-type cobalt transport system, permease component CbiQ and related transporters</fullName>
    </submittedName>
</protein>
<sequence>MWAKGRRHGRASPKGLNLGLWGSATALFLVVTLSSAAFLLPQAQLPWLAAINLILVVHGMLQRGAIGGVIRFVLLQLGFTLGLYALMHGGEQLGQGTLAVARITLALLPGWWLSVTVRPERIGEVLCLIMPAKWAFVVAASIGLLPFMTQEIAEIYQLQRLRGARIAPKQLLNPRNWPELAYCVLFPLLIQLLKLAKQMALAAKSRHFGHTSKPTHWQDNRSEHGNK</sequence>
<keyword evidence="4 7" id="KW-1133">Transmembrane helix</keyword>
<evidence type="ECO:0000256" key="3">
    <source>
        <dbReference type="ARBA" id="ARBA00022692"/>
    </source>
</evidence>
<organism evidence="8 9">
    <name type="scientific">Shewanella algae</name>
    <dbReference type="NCBI Taxonomy" id="38313"/>
    <lineage>
        <taxon>Bacteria</taxon>
        <taxon>Pseudomonadati</taxon>
        <taxon>Pseudomonadota</taxon>
        <taxon>Gammaproteobacteria</taxon>
        <taxon>Alteromonadales</taxon>
        <taxon>Shewanellaceae</taxon>
        <taxon>Shewanella</taxon>
    </lineage>
</organism>
<reference evidence="8 9" key="1">
    <citation type="submission" date="2018-06" db="EMBL/GenBank/DDBJ databases">
        <authorList>
            <consortium name="Pathogen Informatics"/>
            <person name="Doyle S."/>
        </authorList>
    </citation>
    <scope>NUCLEOTIDE SEQUENCE [LARGE SCALE GENOMIC DNA]</scope>
    <source>
        <strain evidence="8 9">NCTC10738</strain>
    </source>
</reference>
<dbReference type="Pfam" id="PF02361">
    <property type="entry name" value="CbiQ"/>
    <property type="match status" value="1"/>
</dbReference>
<accession>A0A379ZDR4</accession>
<keyword evidence="3 7" id="KW-0812">Transmembrane</keyword>
<feature type="transmembrane region" description="Helical" evidence="7">
    <location>
        <begin position="20"/>
        <end position="39"/>
    </location>
</feature>
<dbReference type="GO" id="GO:0005886">
    <property type="term" value="C:plasma membrane"/>
    <property type="evidence" value="ECO:0007669"/>
    <property type="project" value="UniProtKB-ARBA"/>
</dbReference>
<evidence type="ECO:0000256" key="2">
    <source>
        <dbReference type="ARBA" id="ARBA00008564"/>
    </source>
</evidence>
<feature type="transmembrane region" description="Helical" evidence="7">
    <location>
        <begin position="93"/>
        <end position="113"/>
    </location>
</feature>
<dbReference type="AlphaFoldDB" id="A0A379ZDR4"/>
<evidence type="ECO:0000256" key="4">
    <source>
        <dbReference type="ARBA" id="ARBA00022989"/>
    </source>
</evidence>
<gene>
    <name evidence="8" type="ORF">NCTC10738_01506</name>
</gene>
<feature type="region of interest" description="Disordered" evidence="6">
    <location>
        <begin position="207"/>
        <end position="227"/>
    </location>
</feature>
<feature type="compositionally biased region" description="Basic and acidic residues" evidence="6">
    <location>
        <begin position="216"/>
        <end position="227"/>
    </location>
</feature>
<dbReference type="KEGG" id="salg:BS332_08145"/>
<proteinExistence type="inferred from homology"/>
<dbReference type="RefSeq" id="WP_115389474.1">
    <property type="nucleotide sequence ID" value="NZ_AP024609.1"/>
</dbReference>
<evidence type="ECO:0000256" key="7">
    <source>
        <dbReference type="SAM" id="Phobius"/>
    </source>
</evidence>
<evidence type="ECO:0000256" key="6">
    <source>
        <dbReference type="SAM" id="MobiDB-lite"/>
    </source>
</evidence>
<comment type="similarity">
    <text evidence="2">Belongs to the CbiQ family.</text>
</comment>
<evidence type="ECO:0000256" key="1">
    <source>
        <dbReference type="ARBA" id="ARBA00004141"/>
    </source>
</evidence>
<dbReference type="Proteomes" id="UP000254069">
    <property type="component" value="Unassembled WGS sequence"/>
</dbReference>
<name>A0A379ZDR4_9GAMM</name>
<keyword evidence="5 7" id="KW-0472">Membrane</keyword>
<dbReference type="CDD" id="cd16914">
    <property type="entry name" value="EcfT"/>
    <property type="match status" value="1"/>
</dbReference>
<dbReference type="InterPro" id="IPR003339">
    <property type="entry name" value="ABC/ECF_trnsptr_transmembrane"/>
</dbReference>